<reference evidence="2" key="1">
    <citation type="submission" date="2020-11" db="EMBL/GenBank/DDBJ databases">
        <title>Carbohydrate-dependent, anaerobic sulfur respiration: A novel catabolism in halophilic archaea.</title>
        <authorList>
            <person name="Sorokin D.Y."/>
            <person name="Messina E."/>
            <person name="Smedile F."/>
            <person name="La Cono V."/>
            <person name="Hallsworth J.E."/>
            <person name="Yakimov M.M."/>
        </authorList>
    </citation>
    <scope>NUCLEOTIDE SEQUENCE</scope>
    <source>
        <strain evidence="2">HSR-Bgl</strain>
    </source>
</reference>
<name>A0A897NKW6_9EURY</name>
<dbReference type="EMBL" id="CP064789">
    <property type="protein sequence ID" value="QSG11593.1"/>
    <property type="molecule type" value="Genomic_DNA"/>
</dbReference>
<organism evidence="2 3">
    <name type="scientific">Halapricum desulfuricans</name>
    <dbReference type="NCBI Taxonomy" id="2841257"/>
    <lineage>
        <taxon>Archaea</taxon>
        <taxon>Methanobacteriati</taxon>
        <taxon>Methanobacteriota</taxon>
        <taxon>Stenosarchaea group</taxon>
        <taxon>Halobacteria</taxon>
        <taxon>Halobacteriales</taxon>
        <taxon>Haloarculaceae</taxon>
        <taxon>Halapricum</taxon>
    </lineage>
</organism>
<accession>A0A897NKW6</accession>
<gene>
    <name evidence="2" type="ORF">HSBGL_1169</name>
</gene>
<dbReference type="AlphaFoldDB" id="A0A897NKW6"/>
<proteinExistence type="predicted"/>
<protein>
    <submittedName>
        <fullName evidence="2">Uncharacterized protein</fullName>
    </submittedName>
</protein>
<feature type="compositionally biased region" description="Basic and acidic residues" evidence="1">
    <location>
        <begin position="11"/>
        <end position="33"/>
    </location>
</feature>
<evidence type="ECO:0000313" key="2">
    <source>
        <dbReference type="EMBL" id="QSG11593.1"/>
    </source>
</evidence>
<sequence>MPIGAVTGESRSAHTVDPELTYSDRTEQPRMTDSDASVEQFLDAVDAAFEEYDQGYADADATLRVVRTHVEDLRDDVES</sequence>
<feature type="region of interest" description="Disordered" evidence="1">
    <location>
        <begin position="1"/>
        <end position="35"/>
    </location>
</feature>
<dbReference type="Proteomes" id="UP000663305">
    <property type="component" value="Chromosome"/>
</dbReference>
<evidence type="ECO:0000313" key="3">
    <source>
        <dbReference type="Proteomes" id="UP000663305"/>
    </source>
</evidence>
<evidence type="ECO:0000256" key="1">
    <source>
        <dbReference type="SAM" id="MobiDB-lite"/>
    </source>
</evidence>